<accession>A0A4R5V014</accession>
<proteinExistence type="predicted"/>
<dbReference type="InterPro" id="IPR026286">
    <property type="entry name" value="MaiA/AMDase"/>
</dbReference>
<dbReference type="PANTHER" id="PTHR40267">
    <property type="entry name" value="BLR3294 PROTEIN"/>
    <property type="match status" value="1"/>
</dbReference>
<reference evidence="1 2" key="1">
    <citation type="submission" date="2019-03" db="EMBL/GenBank/DDBJ databases">
        <title>Ruegeria lutea sp. nov., a novel strain, isolated from marine sediment, the Masan Bay, South Korea.</title>
        <authorList>
            <person name="Kim J."/>
            <person name="Kim D.-Y."/>
            <person name="Lee S.-S."/>
        </authorList>
    </citation>
    <scope>NUCLEOTIDE SEQUENCE [LARGE SCALE GENOMIC DNA]</scope>
    <source>
        <strain evidence="1 2">318-1</strain>
    </source>
</reference>
<evidence type="ECO:0000313" key="1">
    <source>
        <dbReference type="EMBL" id="TDK45060.1"/>
    </source>
</evidence>
<evidence type="ECO:0000313" key="2">
    <source>
        <dbReference type="Proteomes" id="UP000295301"/>
    </source>
</evidence>
<keyword evidence="2" id="KW-1185">Reference proteome</keyword>
<dbReference type="OrthoDB" id="9816064at2"/>
<organism evidence="1 2">
    <name type="scientific">Antarcticimicrobium luteum</name>
    <dbReference type="NCBI Taxonomy" id="2547397"/>
    <lineage>
        <taxon>Bacteria</taxon>
        <taxon>Pseudomonadati</taxon>
        <taxon>Pseudomonadota</taxon>
        <taxon>Alphaproteobacteria</taxon>
        <taxon>Rhodobacterales</taxon>
        <taxon>Paracoccaceae</taxon>
        <taxon>Antarcticimicrobium</taxon>
    </lineage>
</organism>
<dbReference type="PANTHER" id="PTHR40267:SF1">
    <property type="entry name" value="BLR3294 PROTEIN"/>
    <property type="match status" value="1"/>
</dbReference>
<dbReference type="Gene3D" id="3.40.50.12500">
    <property type="match status" value="1"/>
</dbReference>
<name>A0A4R5V014_9RHOB</name>
<dbReference type="PIRSF" id="PIRSF015736">
    <property type="entry name" value="MI"/>
    <property type="match status" value="1"/>
</dbReference>
<dbReference type="EMBL" id="SMUV01000069">
    <property type="protein sequence ID" value="TDK45060.1"/>
    <property type="molecule type" value="Genomic_DNA"/>
</dbReference>
<sequence>MQVFSFDTRPRRNPALGMVVLQVDERIEADARRLLPPAVDLMVSRVPSGLDVTPATLARMEGELPRAAALLPGSVDFDVIGYGCTSGAAQIGPARVADQVRAGARCAHVTDPVSALTAACGALGLRRLALLSPYVETVSDRLRQVLSDQGIDTPVFGSFAEAEEARVARITPASVVTAARTLAGTGAVDGIFLSCTNLDTLPAIPALEREIGLPVLSSNLVLAWHMLRLAGAGSPQLECALARPAGQGAII</sequence>
<gene>
    <name evidence="1" type="ORF">E1832_14400</name>
</gene>
<dbReference type="InterPro" id="IPR053714">
    <property type="entry name" value="Iso_Racemase_Enz_sf"/>
</dbReference>
<dbReference type="RefSeq" id="WP_133360464.1">
    <property type="nucleotide sequence ID" value="NZ_SMUV01000069.1"/>
</dbReference>
<dbReference type="AlphaFoldDB" id="A0A4R5V014"/>
<comment type="caution">
    <text evidence="1">The sequence shown here is derived from an EMBL/GenBank/DDBJ whole genome shotgun (WGS) entry which is preliminary data.</text>
</comment>
<protein>
    <submittedName>
        <fullName evidence="1">Asp/Glu racemase</fullName>
    </submittedName>
</protein>
<dbReference type="Proteomes" id="UP000295301">
    <property type="component" value="Unassembled WGS sequence"/>
</dbReference>
<dbReference type="Pfam" id="PF17645">
    <property type="entry name" value="Amdase"/>
    <property type="match status" value="1"/>
</dbReference>